<dbReference type="GeneID" id="45694330"/>
<dbReference type="Pfam" id="PF01261">
    <property type="entry name" value="AP_endonuc_2"/>
    <property type="match status" value="1"/>
</dbReference>
<sequence length="206" mass="21959">MAARGRACRVCGMLYSAFQTHGVPTTAAGVAMPIPGRAAETAARDGILLGLEAVERYESKVPNPASRGIELCERIGRPHSKAHLHTYHINIEESDVMTAIRETGAHLNYFHCGDFHRGSLGSGRIDLAAIVPALAVSGYAGPIACESCSSRGGGQPLGGGLAIRRERRQDARALASHARRDTRARLESVLESAPEALRQAERGRLS</sequence>
<proteinExistence type="predicted"/>
<dbReference type="AlphaFoldDB" id="A0AAP9XX35"/>
<dbReference type="InterPro" id="IPR013022">
    <property type="entry name" value="Xyl_isomerase-like_TIM-brl"/>
</dbReference>
<dbReference type="GO" id="GO:0016853">
    <property type="term" value="F:isomerase activity"/>
    <property type="evidence" value="ECO:0007669"/>
    <property type="project" value="UniProtKB-KW"/>
</dbReference>
<gene>
    <name evidence="2" type="ORF">I6H06_08195</name>
    <name evidence="3" type="ORF">NFI99_08495</name>
</gene>
<dbReference type="Proteomes" id="UP000594892">
    <property type="component" value="Chromosome 1"/>
</dbReference>
<accession>A0AAP9XX35</accession>
<dbReference type="PANTHER" id="PTHR12110:SF41">
    <property type="entry name" value="INOSOSE DEHYDRATASE"/>
    <property type="match status" value="1"/>
</dbReference>
<dbReference type="SUPFAM" id="SSF51658">
    <property type="entry name" value="Xylose isomerase-like"/>
    <property type="match status" value="1"/>
</dbReference>
<dbReference type="EMBL" id="CP065600">
    <property type="protein sequence ID" value="QPQ89609.1"/>
    <property type="molecule type" value="Genomic_DNA"/>
</dbReference>
<protein>
    <submittedName>
        <fullName evidence="2">Sugar phosphate isomerase/epimerase</fullName>
    </submittedName>
</protein>
<organism evidence="2 4">
    <name type="scientific">Burkholderia glumae</name>
    <name type="common">Pseudomonas glumae</name>
    <dbReference type="NCBI Taxonomy" id="337"/>
    <lineage>
        <taxon>Bacteria</taxon>
        <taxon>Pseudomonadati</taxon>
        <taxon>Pseudomonadota</taxon>
        <taxon>Betaproteobacteria</taxon>
        <taxon>Burkholderiales</taxon>
        <taxon>Burkholderiaceae</taxon>
        <taxon>Burkholderia</taxon>
    </lineage>
</organism>
<dbReference type="PANTHER" id="PTHR12110">
    <property type="entry name" value="HYDROXYPYRUVATE ISOMERASE"/>
    <property type="match status" value="1"/>
</dbReference>
<dbReference type="InterPro" id="IPR050312">
    <property type="entry name" value="IolE/XylAMocC-like"/>
</dbReference>
<reference evidence="3" key="2">
    <citation type="submission" date="2022-06" db="EMBL/GenBank/DDBJ databases">
        <title>Draft genome sequence of Burkholderia glumae strain GR20004 isolated from rice panicle showing bacterial panicle blight.</title>
        <authorList>
            <person name="Choi S.Y."/>
            <person name="Lee Y.H."/>
        </authorList>
    </citation>
    <scope>NUCLEOTIDE SEQUENCE</scope>
    <source>
        <strain evidence="3">GR20004</strain>
    </source>
</reference>
<reference evidence="2 4" key="1">
    <citation type="submission" date="2020-12" db="EMBL/GenBank/DDBJ databases">
        <title>FDA dAtabase for Regulatory Grade micrObial Sequences (FDA-ARGOS): Supporting development and validation of Infectious Disease Dx tests.</title>
        <authorList>
            <person name="Minogue T."/>
            <person name="Wolcott M."/>
            <person name="Wasieloski L."/>
            <person name="Aguilar W."/>
            <person name="Moore D."/>
            <person name="Jaissle J."/>
            <person name="Tallon L."/>
            <person name="Sadzewicz L."/>
            <person name="Zhao X."/>
            <person name="Boylan J."/>
            <person name="Ott S."/>
            <person name="Bowen H."/>
            <person name="Vavikolanu K."/>
            <person name="Mehta A."/>
            <person name="Aluvathingal J."/>
            <person name="Nadendla S."/>
            <person name="Yan Y."/>
            <person name="Sichtig H."/>
        </authorList>
    </citation>
    <scope>NUCLEOTIDE SEQUENCE [LARGE SCALE GENOMIC DNA]</scope>
    <source>
        <strain evidence="2 4">FDAARGOS_949</strain>
    </source>
</reference>
<dbReference type="Proteomes" id="UP001056386">
    <property type="component" value="Chromosome 2"/>
</dbReference>
<name>A0AAP9XX35_BURGL</name>
<evidence type="ECO:0000313" key="5">
    <source>
        <dbReference type="Proteomes" id="UP001056386"/>
    </source>
</evidence>
<dbReference type="EMBL" id="CP099583">
    <property type="protein sequence ID" value="USS42258.1"/>
    <property type="molecule type" value="Genomic_DNA"/>
</dbReference>
<dbReference type="RefSeq" id="WP_050811452.1">
    <property type="nucleotide sequence ID" value="NZ_CP021075.1"/>
</dbReference>
<keyword evidence="5" id="KW-1185">Reference proteome</keyword>
<dbReference type="Gene3D" id="3.20.20.150">
    <property type="entry name" value="Divalent-metal-dependent TIM barrel enzymes"/>
    <property type="match status" value="1"/>
</dbReference>
<evidence type="ECO:0000259" key="1">
    <source>
        <dbReference type="Pfam" id="PF01261"/>
    </source>
</evidence>
<keyword evidence="2" id="KW-0413">Isomerase</keyword>
<evidence type="ECO:0000313" key="3">
    <source>
        <dbReference type="EMBL" id="USS42258.1"/>
    </source>
</evidence>
<evidence type="ECO:0000313" key="4">
    <source>
        <dbReference type="Proteomes" id="UP000594892"/>
    </source>
</evidence>
<feature type="domain" description="Xylose isomerase-like TIM barrel" evidence="1">
    <location>
        <begin position="37"/>
        <end position="156"/>
    </location>
</feature>
<dbReference type="InterPro" id="IPR036237">
    <property type="entry name" value="Xyl_isomerase-like_sf"/>
</dbReference>
<evidence type="ECO:0000313" key="2">
    <source>
        <dbReference type="EMBL" id="QPQ89609.1"/>
    </source>
</evidence>